<reference evidence="6" key="1">
    <citation type="submission" date="2021-02" db="EMBL/GenBank/DDBJ databases">
        <authorList>
            <person name="Nowell W R."/>
        </authorList>
    </citation>
    <scope>NUCLEOTIDE SEQUENCE</scope>
</reference>
<dbReference type="PRINTS" id="PR00449">
    <property type="entry name" value="RASTRNSFRMNG"/>
</dbReference>
<dbReference type="CDD" id="cd00154">
    <property type="entry name" value="Rab"/>
    <property type="match status" value="1"/>
</dbReference>
<proteinExistence type="inferred from homology"/>
<dbReference type="OrthoDB" id="8954335at2759"/>
<dbReference type="AlphaFoldDB" id="A0A814BXX6"/>
<feature type="region of interest" description="Disordered" evidence="5">
    <location>
        <begin position="213"/>
        <end position="262"/>
    </location>
</feature>
<evidence type="ECO:0000256" key="3">
    <source>
        <dbReference type="ARBA" id="ARBA00023134"/>
    </source>
</evidence>
<dbReference type="PANTHER" id="PTHR47980">
    <property type="entry name" value="LD44762P"/>
    <property type="match status" value="1"/>
</dbReference>
<comment type="caution">
    <text evidence="6">The sequence shown here is derived from an EMBL/GenBank/DDBJ whole genome shotgun (WGS) entry which is preliminary data.</text>
</comment>
<keyword evidence="7" id="KW-1185">Reference proteome</keyword>
<dbReference type="SMART" id="SM00173">
    <property type="entry name" value="RAS"/>
    <property type="match status" value="1"/>
</dbReference>
<dbReference type="Gene3D" id="3.40.50.300">
    <property type="entry name" value="P-loop containing nucleotide triphosphate hydrolases"/>
    <property type="match status" value="1"/>
</dbReference>
<dbReference type="FunFam" id="3.40.50.300:FF:001447">
    <property type="entry name" value="Ras-related protein Rab-1B"/>
    <property type="match status" value="1"/>
</dbReference>
<keyword evidence="4" id="KW-0449">Lipoprotein</keyword>
<gene>
    <name evidence="6" type="ORF">QVE165_LOCUS11199</name>
</gene>
<dbReference type="GO" id="GO:0003924">
    <property type="term" value="F:GTPase activity"/>
    <property type="evidence" value="ECO:0007669"/>
    <property type="project" value="InterPro"/>
</dbReference>
<organism evidence="6 7">
    <name type="scientific">Adineta steineri</name>
    <dbReference type="NCBI Taxonomy" id="433720"/>
    <lineage>
        <taxon>Eukaryota</taxon>
        <taxon>Metazoa</taxon>
        <taxon>Spiralia</taxon>
        <taxon>Gnathifera</taxon>
        <taxon>Rotifera</taxon>
        <taxon>Eurotatoria</taxon>
        <taxon>Bdelloidea</taxon>
        <taxon>Adinetida</taxon>
        <taxon>Adinetidae</taxon>
        <taxon>Adineta</taxon>
    </lineage>
</organism>
<dbReference type="Proteomes" id="UP000663832">
    <property type="component" value="Unassembled WGS sequence"/>
</dbReference>
<dbReference type="EMBL" id="CAJNOM010000054">
    <property type="protein sequence ID" value="CAF0932858.1"/>
    <property type="molecule type" value="Genomic_DNA"/>
</dbReference>
<evidence type="ECO:0000313" key="7">
    <source>
        <dbReference type="Proteomes" id="UP000663832"/>
    </source>
</evidence>
<dbReference type="Pfam" id="PF00071">
    <property type="entry name" value="Ras"/>
    <property type="match status" value="1"/>
</dbReference>
<evidence type="ECO:0000313" key="6">
    <source>
        <dbReference type="EMBL" id="CAF0932858.1"/>
    </source>
</evidence>
<dbReference type="InterPro" id="IPR001806">
    <property type="entry name" value="Small_GTPase"/>
</dbReference>
<protein>
    <submittedName>
        <fullName evidence="6">Uncharacterized protein</fullName>
    </submittedName>
</protein>
<dbReference type="PROSITE" id="PS51421">
    <property type="entry name" value="RAS"/>
    <property type="match status" value="1"/>
</dbReference>
<dbReference type="PROSITE" id="PS51419">
    <property type="entry name" value="RAB"/>
    <property type="match status" value="1"/>
</dbReference>
<evidence type="ECO:0000256" key="4">
    <source>
        <dbReference type="ARBA" id="ARBA00023289"/>
    </source>
</evidence>
<dbReference type="SUPFAM" id="SSF52540">
    <property type="entry name" value="P-loop containing nucleoside triphosphate hydrolases"/>
    <property type="match status" value="1"/>
</dbReference>
<keyword evidence="3" id="KW-0342">GTP-binding</keyword>
<dbReference type="InterPro" id="IPR050305">
    <property type="entry name" value="Small_GTPase_Rab"/>
</dbReference>
<keyword evidence="2" id="KW-0547">Nucleotide-binding</keyword>
<accession>A0A814BXX6</accession>
<evidence type="ECO:0000256" key="1">
    <source>
        <dbReference type="ARBA" id="ARBA00006270"/>
    </source>
</evidence>
<dbReference type="SMART" id="SM00175">
    <property type="entry name" value="RAB"/>
    <property type="match status" value="1"/>
</dbReference>
<evidence type="ECO:0000256" key="2">
    <source>
        <dbReference type="ARBA" id="ARBA00022741"/>
    </source>
</evidence>
<evidence type="ECO:0000256" key="5">
    <source>
        <dbReference type="SAM" id="MobiDB-lite"/>
    </source>
</evidence>
<keyword evidence="4" id="KW-0636">Prenylation</keyword>
<comment type="similarity">
    <text evidence="1">Belongs to the small GTPase superfamily. Rab family.</text>
</comment>
<feature type="compositionally biased region" description="Basic and acidic residues" evidence="5">
    <location>
        <begin position="213"/>
        <end position="226"/>
    </location>
</feature>
<dbReference type="InterPro" id="IPR027417">
    <property type="entry name" value="P-loop_NTPase"/>
</dbReference>
<dbReference type="GO" id="GO:0005525">
    <property type="term" value="F:GTP binding"/>
    <property type="evidence" value="ECO:0007669"/>
    <property type="project" value="UniProtKB-KW"/>
</dbReference>
<name>A0A814BXX6_9BILA</name>
<sequence>MVSFSNHPYKLLVVGDTGVGKTAFSSVNSKLNSEEWYIDLGSYKVSKIVINLNGEQIKLMICDMSSAECDRSIRRSFYKVVDGIFILYDATNRKSFQNLNKWLHEINNHGAKHVTKLIIRNKCDLARQKAVGFHEAREYGIQSNISMFEVSPQDRTNVKSALEHMILKIRSNLKLTNNDEPDHDREEIVLKFVPYISDIGSNAVEQHVNEQGLHDNTENENDRISAEESDDATHTGNVDQREMERAQIPSSHNRAVEEKAKQPNVFSVSKTLKRIFSRKKTIN</sequence>